<keyword evidence="10" id="KW-1185">Reference proteome</keyword>
<evidence type="ECO:0000256" key="3">
    <source>
        <dbReference type="ARBA" id="ARBA00022670"/>
    </source>
</evidence>
<organism evidence="9 10">
    <name type="scientific">Genlisea aurea</name>
    <dbReference type="NCBI Taxonomy" id="192259"/>
    <lineage>
        <taxon>Eukaryota</taxon>
        <taxon>Viridiplantae</taxon>
        <taxon>Streptophyta</taxon>
        <taxon>Embryophyta</taxon>
        <taxon>Tracheophyta</taxon>
        <taxon>Spermatophyta</taxon>
        <taxon>Magnoliopsida</taxon>
        <taxon>eudicotyledons</taxon>
        <taxon>Gunneridae</taxon>
        <taxon>Pentapetalae</taxon>
        <taxon>asterids</taxon>
        <taxon>lamiids</taxon>
        <taxon>Lamiales</taxon>
        <taxon>Lentibulariaceae</taxon>
        <taxon>Genlisea</taxon>
    </lineage>
</organism>
<dbReference type="GO" id="GO:0006508">
    <property type="term" value="P:proteolysis"/>
    <property type="evidence" value="ECO:0007669"/>
    <property type="project" value="UniProtKB-KW"/>
</dbReference>
<dbReference type="InterPro" id="IPR002470">
    <property type="entry name" value="Peptidase_S9A"/>
</dbReference>
<dbReference type="EMBL" id="AUSU01001006">
    <property type="protein sequence ID" value="EPS72019.1"/>
    <property type="molecule type" value="Genomic_DNA"/>
</dbReference>
<dbReference type="Pfam" id="PF00326">
    <property type="entry name" value="Peptidase_S9"/>
    <property type="match status" value="1"/>
</dbReference>
<evidence type="ECO:0000313" key="10">
    <source>
        <dbReference type="Proteomes" id="UP000015453"/>
    </source>
</evidence>
<dbReference type="GO" id="GO:0070012">
    <property type="term" value="F:oligopeptidase activity"/>
    <property type="evidence" value="ECO:0007669"/>
    <property type="project" value="TreeGrafter"/>
</dbReference>
<feature type="domain" description="Peptidase S9A N-terminal" evidence="8">
    <location>
        <begin position="10"/>
        <end position="428"/>
    </location>
</feature>
<evidence type="ECO:0000259" key="8">
    <source>
        <dbReference type="Pfam" id="PF02897"/>
    </source>
</evidence>
<comment type="catalytic activity">
    <reaction evidence="1">
        <text>Hydrolysis of Pro-|-Xaa &gt;&gt; Ala-|-Xaa in oligopeptides.</text>
        <dbReference type="EC" id="3.4.21.26"/>
    </reaction>
</comment>
<evidence type="ECO:0000256" key="2">
    <source>
        <dbReference type="ARBA" id="ARBA00005228"/>
    </source>
</evidence>
<dbReference type="AlphaFoldDB" id="S8CX86"/>
<evidence type="ECO:0000256" key="5">
    <source>
        <dbReference type="ARBA" id="ARBA00022825"/>
    </source>
</evidence>
<evidence type="ECO:0000256" key="1">
    <source>
        <dbReference type="ARBA" id="ARBA00001070"/>
    </source>
</evidence>
<dbReference type="PANTHER" id="PTHR42881">
    <property type="entry name" value="PROLYL ENDOPEPTIDASE"/>
    <property type="match status" value="1"/>
</dbReference>
<dbReference type="SUPFAM" id="SSF53474">
    <property type="entry name" value="alpha/beta-Hydrolases"/>
    <property type="match status" value="1"/>
</dbReference>
<gene>
    <name evidence="9" type="ORF">M569_02738</name>
</gene>
<dbReference type="Gene3D" id="2.130.10.120">
    <property type="entry name" value="Prolyl oligopeptidase, N-terminal domain"/>
    <property type="match status" value="1"/>
</dbReference>
<dbReference type="Proteomes" id="UP000015453">
    <property type="component" value="Unassembled WGS sequence"/>
</dbReference>
<evidence type="ECO:0000313" key="9">
    <source>
        <dbReference type="EMBL" id="EPS72019.1"/>
    </source>
</evidence>
<proteinExistence type="inferred from homology"/>
<comment type="similarity">
    <text evidence="2 6">Belongs to the peptidase S9A family.</text>
</comment>
<dbReference type="InterPro" id="IPR023302">
    <property type="entry name" value="Pept_S9A_N"/>
</dbReference>
<dbReference type="PANTHER" id="PTHR42881:SF2">
    <property type="entry name" value="PROLYL ENDOPEPTIDASE"/>
    <property type="match status" value="1"/>
</dbReference>
<dbReference type="InterPro" id="IPR051167">
    <property type="entry name" value="Prolyl_oligopep/macrocyclase"/>
</dbReference>
<dbReference type="GO" id="GO:0005829">
    <property type="term" value="C:cytosol"/>
    <property type="evidence" value="ECO:0007669"/>
    <property type="project" value="TreeGrafter"/>
</dbReference>
<keyword evidence="4 6" id="KW-0378">Hydrolase</keyword>
<reference evidence="9 10" key="1">
    <citation type="journal article" date="2013" name="BMC Genomics">
        <title>The miniature genome of a carnivorous plant Genlisea aurea contains a low number of genes and short non-coding sequences.</title>
        <authorList>
            <person name="Leushkin E.V."/>
            <person name="Sutormin R.A."/>
            <person name="Nabieva E.R."/>
            <person name="Penin A.A."/>
            <person name="Kondrashov A.S."/>
            <person name="Logacheva M.D."/>
        </authorList>
    </citation>
    <scope>NUCLEOTIDE SEQUENCE [LARGE SCALE GENOMIC DNA]</scope>
</reference>
<sequence length="726" mass="82169">AEMEELLRYPEAFRDESVVDNYHGVLVRDPYRWLEDLDSPETKEFVEKQINLTESVLKTCPTREKIHEKLTEIWDFPKYSAPFWAGDKYLFFHNTGLQPQSALYIQENLNGKPEILFDPNVLSKDGSIALRLYAASEDGKYLAYGISSDGSDWITLKVLRITDKTALPDVISRVKFSRISWTHDGKGFFYSCYPCPKNGKKLNHVIDMSIDLHHEVYYHFLGNDQCEDIRVWCDPENPKHMFHASVSDDGKFILLYTYENCSPAHKLFYCDISTLSKGLEGYARSKELLPFVKLVDTFDSLYRYVANDGKVFTFLTSHDAPRNKLIRLDLWKPEDRSIEVLGEDERDVLESAAAVNGDQMLVSYLSDVKNVLQLRDLKTGTLLRRLPLDIGTISDISCRRKDGVFFIKFTSFLIPGIIFTGDLRSQVMEEIKVFRETHVPGFDPTEFCFSLVMMMQVFVCSKDGTAVPMFVVTRKGIALDGSHPCLLYGYGGHGVSLTPYFSAGRLVLSKHLNAVVCVANVRGGGEYGEGWHRGGTLSRKQNSFDDFVSCAEYVVSCGYTEPRRLCIEGVSNGGLLIGACLNQRPDLFGCALAHVGVMDMLRFHKFSIGHAWTSEFGCPDKEEDFHWIIKYSPLHNVRRRGPDEAFPAVMLLTADHDDRVVPLHSLKLVATMQHEVMCSTPGKNPIIVRVERNAGHGCGMPTDKTISEVADRYGFMAKMVDAEWVD</sequence>
<feature type="domain" description="Peptidase S9 prolyl oligopeptidase catalytic" evidence="7">
    <location>
        <begin position="501"/>
        <end position="721"/>
    </location>
</feature>
<comment type="caution">
    <text evidence="9">The sequence shown here is derived from an EMBL/GenBank/DDBJ whole genome shotgun (WGS) entry which is preliminary data.</text>
</comment>
<keyword evidence="3 6" id="KW-0645">Protease</keyword>
<feature type="non-terminal residue" evidence="9">
    <location>
        <position position="726"/>
    </location>
</feature>
<evidence type="ECO:0000256" key="4">
    <source>
        <dbReference type="ARBA" id="ARBA00022801"/>
    </source>
</evidence>
<dbReference type="Pfam" id="PF02897">
    <property type="entry name" value="Peptidase_S9_N"/>
    <property type="match status" value="1"/>
</dbReference>
<dbReference type="InterPro" id="IPR001375">
    <property type="entry name" value="Peptidase_S9_cat"/>
</dbReference>
<dbReference type="EC" id="3.4.21.-" evidence="6"/>
<dbReference type="OrthoDB" id="248387at2759"/>
<dbReference type="FunFam" id="3.40.50.1820:FF:000005">
    <property type="entry name" value="Prolyl endopeptidase"/>
    <property type="match status" value="1"/>
</dbReference>
<accession>S8CX86</accession>
<dbReference type="Gene3D" id="3.40.50.1820">
    <property type="entry name" value="alpha/beta hydrolase"/>
    <property type="match status" value="1"/>
</dbReference>
<dbReference type="PRINTS" id="PR00862">
    <property type="entry name" value="PROLIGOPTASE"/>
</dbReference>
<name>S8CX86_9LAMI</name>
<dbReference type="SUPFAM" id="SSF50993">
    <property type="entry name" value="Peptidase/esterase 'gauge' domain"/>
    <property type="match status" value="1"/>
</dbReference>
<protein>
    <recommendedName>
        <fullName evidence="6">Prolyl endopeptidase</fullName>
        <ecNumber evidence="6">3.4.21.-</ecNumber>
    </recommendedName>
</protein>
<dbReference type="GO" id="GO:0004252">
    <property type="term" value="F:serine-type endopeptidase activity"/>
    <property type="evidence" value="ECO:0007669"/>
    <property type="project" value="UniProtKB-UniRule"/>
</dbReference>
<evidence type="ECO:0000259" key="7">
    <source>
        <dbReference type="Pfam" id="PF00326"/>
    </source>
</evidence>
<feature type="non-terminal residue" evidence="9">
    <location>
        <position position="1"/>
    </location>
</feature>
<evidence type="ECO:0000256" key="6">
    <source>
        <dbReference type="RuleBase" id="RU368024"/>
    </source>
</evidence>
<keyword evidence="5 6" id="KW-0720">Serine protease</keyword>
<dbReference type="InterPro" id="IPR029058">
    <property type="entry name" value="AB_hydrolase_fold"/>
</dbReference>
<dbReference type="FunFam" id="2.130.10.120:FF:000001">
    <property type="entry name" value="Prolyl endopeptidase"/>
    <property type="match status" value="1"/>
</dbReference>